<accession>A0A2M8LG78</accession>
<feature type="transmembrane region" description="Helical" evidence="1">
    <location>
        <begin position="39"/>
        <end position="63"/>
    </location>
</feature>
<keyword evidence="1" id="KW-0812">Transmembrane</keyword>
<dbReference type="AlphaFoldDB" id="A0A2M8LG78"/>
<evidence type="ECO:0000313" key="2">
    <source>
        <dbReference type="EMBL" id="PJE76459.1"/>
    </source>
</evidence>
<proteinExistence type="predicted"/>
<name>A0A2M8LG78_9BACT</name>
<reference evidence="3" key="1">
    <citation type="submission" date="2017-09" db="EMBL/GenBank/DDBJ databases">
        <title>Depth-based differentiation of microbial function through sediment-hosted aquifers and enrichment of novel symbionts in the deep terrestrial subsurface.</title>
        <authorList>
            <person name="Probst A.J."/>
            <person name="Ladd B."/>
            <person name="Jarett J.K."/>
            <person name="Geller-Mcgrath D.E."/>
            <person name="Sieber C.M.K."/>
            <person name="Emerson J.B."/>
            <person name="Anantharaman K."/>
            <person name="Thomas B.C."/>
            <person name="Malmstrom R."/>
            <person name="Stieglmeier M."/>
            <person name="Klingl A."/>
            <person name="Woyke T."/>
            <person name="Ryan C.M."/>
            <person name="Banfield J.F."/>
        </authorList>
    </citation>
    <scope>NUCLEOTIDE SEQUENCE [LARGE SCALE GENOMIC DNA]</scope>
</reference>
<keyword evidence="1" id="KW-1133">Transmembrane helix</keyword>
<gene>
    <name evidence="2" type="ORF">COV05_03770</name>
</gene>
<protein>
    <submittedName>
        <fullName evidence="2">Uncharacterized protein</fullName>
    </submittedName>
</protein>
<dbReference type="EMBL" id="PFEU01000018">
    <property type="protein sequence ID" value="PJE76459.1"/>
    <property type="molecule type" value="Genomic_DNA"/>
</dbReference>
<comment type="caution">
    <text evidence="2">The sequence shown here is derived from an EMBL/GenBank/DDBJ whole genome shotgun (WGS) entry which is preliminary data.</text>
</comment>
<organism evidence="2 3">
    <name type="scientific">Candidatus Uhrbacteria bacterium CG10_big_fil_rev_8_21_14_0_10_48_16</name>
    <dbReference type="NCBI Taxonomy" id="1975038"/>
    <lineage>
        <taxon>Bacteria</taxon>
        <taxon>Candidatus Uhriibacteriota</taxon>
    </lineage>
</organism>
<sequence length="67" mass="7308">MTLLLTLKILGWMLTLIPFTAFVIISVNLIKGVGKDDALILALALLGLTMFLMGVIILVVSYLTNFL</sequence>
<feature type="transmembrane region" description="Helical" evidence="1">
    <location>
        <begin position="12"/>
        <end position="30"/>
    </location>
</feature>
<keyword evidence="1" id="KW-0472">Membrane</keyword>
<dbReference type="Proteomes" id="UP000231436">
    <property type="component" value="Unassembled WGS sequence"/>
</dbReference>
<evidence type="ECO:0000256" key="1">
    <source>
        <dbReference type="SAM" id="Phobius"/>
    </source>
</evidence>
<evidence type="ECO:0000313" key="3">
    <source>
        <dbReference type="Proteomes" id="UP000231436"/>
    </source>
</evidence>